<dbReference type="STRING" id="1203554.HMPREF1476_01538"/>
<dbReference type="AlphaFoldDB" id="S3CD74"/>
<dbReference type="InterPro" id="IPR001130">
    <property type="entry name" value="TatD-like"/>
</dbReference>
<dbReference type="GO" id="GO:0016788">
    <property type="term" value="F:hydrolase activity, acting on ester bonds"/>
    <property type="evidence" value="ECO:0007669"/>
    <property type="project" value="InterPro"/>
</dbReference>
<accession>S3CD74</accession>
<keyword evidence="6" id="KW-1185">Reference proteome</keyword>
<feature type="binding site" evidence="4">
    <location>
        <position position="103"/>
    </location>
    <ligand>
        <name>a divalent metal cation</name>
        <dbReference type="ChEBI" id="CHEBI:60240"/>
        <label>1</label>
    </ligand>
</feature>
<evidence type="ECO:0000313" key="5">
    <source>
        <dbReference type="EMBL" id="EPD98499.1"/>
    </source>
</evidence>
<dbReference type="PATRIC" id="fig|1203554.3.peg.1616"/>
<dbReference type="Pfam" id="PF01026">
    <property type="entry name" value="TatD_DNase"/>
    <property type="match status" value="1"/>
</dbReference>
<dbReference type="eggNOG" id="COG0084">
    <property type="taxonomic scope" value="Bacteria"/>
</dbReference>
<keyword evidence="2 4" id="KW-0479">Metal-binding</keyword>
<dbReference type="RefSeq" id="WP_016474737.1">
    <property type="nucleotide sequence ID" value="NZ_KE150480.1"/>
</dbReference>
<evidence type="ECO:0000256" key="4">
    <source>
        <dbReference type="PIRSR" id="PIRSR005902-1"/>
    </source>
</evidence>
<feature type="binding site" evidence="4">
    <location>
        <position position="19"/>
    </location>
    <ligand>
        <name>a divalent metal cation</name>
        <dbReference type="ChEBI" id="CHEBI:60240"/>
        <label>1</label>
    </ligand>
</feature>
<name>S3CD74_9BURK</name>
<dbReference type="CDD" id="cd01310">
    <property type="entry name" value="TatD_DNAse"/>
    <property type="match status" value="1"/>
</dbReference>
<dbReference type="GO" id="GO:0004536">
    <property type="term" value="F:DNA nuclease activity"/>
    <property type="evidence" value="ECO:0007669"/>
    <property type="project" value="InterPro"/>
</dbReference>
<keyword evidence="3 5" id="KW-0378">Hydrolase</keyword>
<dbReference type="PANTHER" id="PTHR46124:SF2">
    <property type="entry name" value="D-AMINOACYL-TRNA DEACYLASE"/>
    <property type="match status" value="1"/>
</dbReference>
<gene>
    <name evidence="5" type="ORF">HMPREF1476_01538</name>
</gene>
<dbReference type="GO" id="GO:0005829">
    <property type="term" value="C:cytosol"/>
    <property type="evidence" value="ECO:0007669"/>
    <property type="project" value="TreeGrafter"/>
</dbReference>
<dbReference type="PIRSF" id="PIRSF005902">
    <property type="entry name" value="DNase_TatD"/>
    <property type="match status" value="1"/>
</dbReference>
<protein>
    <submittedName>
        <fullName evidence="5">TatD family hydrolase</fullName>
    </submittedName>
</protein>
<dbReference type="HOGENOM" id="CLU_031506_4_0_4"/>
<evidence type="ECO:0000313" key="6">
    <source>
        <dbReference type="Proteomes" id="UP000014400"/>
    </source>
</evidence>
<feature type="binding site" evidence="4">
    <location>
        <position position="17"/>
    </location>
    <ligand>
        <name>a divalent metal cation</name>
        <dbReference type="ChEBI" id="CHEBI:60240"/>
        <label>1</label>
    </ligand>
</feature>
<dbReference type="PANTHER" id="PTHR46124">
    <property type="entry name" value="D-AMINOACYL-TRNA DEACYLASE"/>
    <property type="match status" value="1"/>
</dbReference>
<evidence type="ECO:0000256" key="3">
    <source>
        <dbReference type="ARBA" id="ARBA00022801"/>
    </source>
</evidence>
<reference evidence="5 6" key="1">
    <citation type="submission" date="2013-04" db="EMBL/GenBank/DDBJ databases">
        <title>The Genome Sequence of Sutterella wadsworthensis HGA0223.</title>
        <authorList>
            <consortium name="The Broad Institute Genomics Platform"/>
            <person name="Earl A."/>
            <person name="Ward D."/>
            <person name="Feldgarden M."/>
            <person name="Gevers D."/>
            <person name="Schmidt T.M."/>
            <person name="Dover J."/>
            <person name="Dai D."/>
            <person name="Walker B."/>
            <person name="Young S."/>
            <person name="Zeng Q."/>
            <person name="Gargeya S."/>
            <person name="Fitzgerald M."/>
            <person name="Haas B."/>
            <person name="Abouelleil A."/>
            <person name="Allen A.W."/>
            <person name="Alvarado L."/>
            <person name="Arachchi H.M."/>
            <person name="Berlin A.M."/>
            <person name="Chapman S.B."/>
            <person name="Gainer-Dewar J."/>
            <person name="Goldberg J."/>
            <person name="Griggs A."/>
            <person name="Gujja S."/>
            <person name="Hansen M."/>
            <person name="Howarth C."/>
            <person name="Imamovic A."/>
            <person name="Ireland A."/>
            <person name="Larimer J."/>
            <person name="McCowan C."/>
            <person name="Murphy C."/>
            <person name="Pearson M."/>
            <person name="Poon T.W."/>
            <person name="Priest M."/>
            <person name="Roberts A."/>
            <person name="Saif S."/>
            <person name="Shea T."/>
            <person name="Sisk P."/>
            <person name="Sykes S."/>
            <person name="Wortman J."/>
            <person name="Nusbaum C."/>
            <person name="Birren B."/>
        </authorList>
    </citation>
    <scope>NUCLEOTIDE SEQUENCE [LARGE SCALE GENOMIC DNA]</scope>
    <source>
        <strain evidence="5 6">HGA0223</strain>
    </source>
</reference>
<dbReference type="InterPro" id="IPR015991">
    <property type="entry name" value="TatD/YcfH-like"/>
</dbReference>
<evidence type="ECO:0000256" key="1">
    <source>
        <dbReference type="ARBA" id="ARBA00009275"/>
    </source>
</evidence>
<dbReference type="GO" id="GO:0046872">
    <property type="term" value="F:metal ion binding"/>
    <property type="evidence" value="ECO:0007669"/>
    <property type="project" value="UniProtKB-KW"/>
</dbReference>
<dbReference type="Proteomes" id="UP000014400">
    <property type="component" value="Unassembled WGS sequence"/>
</dbReference>
<dbReference type="Gene3D" id="3.20.20.140">
    <property type="entry name" value="Metal-dependent hydrolases"/>
    <property type="match status" value="1"/>
</dbReference>
<comment type="similarity">
    <text evidence="1">Belongs to the metallo-dependent hydrolases superfamily. TatD-type hydrolase family.</text>
</comment>
<sequence>MSFDFLATLMTPFIDSHCHLTDPAFAQDLDAVIGRMKNAGMTAAVTIGCEDRDIEPLRALLDRFPGFLFGAWAVHPEYPDAREADADEIAERASEPGMVAVGETGLDFYWCKEPLDWQRDRFRRHIEAARRAQKPLIVHARDAEAAALDILKSEDAGEVGFVMHCFCGTLETARGVVNAGGHVSFTGNLTFKKNAELRAIAAALPLERLMIETDAPYMAPVPYRGKRCEPWHSMEVARAIALAKHLEFDEVLAQTCCNTVKFFGLPEAVLSSAPQ</sequence>
<dbReference type="NCBIfam" id="TIGR00010">
    <property type="entry name" value="YchF/TatD family DNA exonuclease"/>
    <property type="match status" value="1"/>
</dbReference>
<dbReference type="EMBL" id="ATCF01000022">
    <property type="protein sequence ID" value="EPD98499.1"/>
    <property type="molecule type" value="Genomic_DNA"/>
</dbReference>
<feature type="binding site" evidence="4">
    <location>
        <position position="214"/>
    </location>
    <ligand>
        <name>a divalent metal cation</name>
        <dbReference type="ChEBI" id="CHEBI:60240"/>
        <label>1</label>
    </ligand>
</feature>
<dbReference type="GeneID" id="64060673"/>
<evidence type="ECO:0000256" key="2">
    <source>
        <dbReference type="ARBA" id="ARBA00022723"/>
    </source>
</evidence>
<feature type="binding site" evidence="4">
    <location>
        <position position="139"/>
    </location>
    <ligand>
        <name>a divalent metal cation</name>
        <dbReference type="ChEBI" id="CHEBI:60240"/>
        <label>2</label>
    </ligand>
</feature>
<dbReference type="SUPFAM" id="SSF51556">
    <property type="entry name" value="Metallo-dependent hydrolases"/>
    <property type="match status" value="1"/>
</dbReference>
<organism evidence="5 6">
    <name type="scientific">Sutterella wadsworthensis HGA0223</name>
    <dbReference type="NCBI Taxonomy" id="1203554"/>
    <lineage>
        <taxon>Bacteria</taxon>
        <taxon>Pseudomonadati</taxon>
        <taxon>Pseudomonadota</taxon>
        <taxon>Betaproteobacteria</taxon>
        <taxon>Burkholderiales</taxon>
        <taxon>Sutterellaceae</taxon>
        <taxon>Sutterella</taxon>
    </lineage>
</organism>
<dbReference type="InterPro" id="IPR032466">
    <property type="entry name" value="Metal_Hydrolase"/>
</dbReference>
<dbReference type="FunFam" id="3.20.20.140:FF:000005">
    <property type="entry name" value="TatD family hydrolase"/>
    <property type="match status" value="1"/>
</dbReference>
<comment type="caution">
    <text evidence="5">The sequence shown here is derived from an EMBL/GenBank/DDBJ whole genome shotgun (WGS) entry which is preliminary data.</text>
</comment>
<proteinExistence type="inferred from homology"/>
<feature type="binding site" evidence="4">
    <location>
        <position position="164"/>
    </location>
    <ligand>
        <name>a divalent metal cation</name>
        <dbReference type="ChEBI" id="CHEBI:60240"/>
        <label>2</label>
    </ligand>
</feature>